<reference evidence="2 3" key="1">
    <citation type="submission" date="2013-11" db="EMBL/GenBank/DDBJ databases">
        <title>Genome sequencing of Stegodyphus mimosarum.</title>
        <authorList>
            <person name="Bechsgaard J."/>
        </authorList>
    </citation>
    <scope>NUCLEOTIDE SEQUENCE [LARGE SCALE GENOMIC DNA]</scope>
</reference>
<keyword evidence="3" id="KW-1185">Reference proteome</keyword>
<dbReference type="AlphaFoldDB" id="A0A087SXG7"/>
<dbReference type="Proteomes" id="UP000054359">
    <property type="component" value="Unassembled WGS sequence"/>
</dbReference>
<feature type="non-terminal residue" evidence="2">
    <location>
        <position position="70"/>
    </location>
</feature>
<protein>
    <submittedName>
        <fullName evidence="2">Uncharacterized protein</fullName>
    </submittedName>
</protein>
<proteinExistence type="predicted"/>
<feature type="region of interest" description="Disordered" evidence="1">
    <location>
        <begin position="1"/>
        <end position="43"/>
    </location>
</feature>
<accession>A0A087SXG7</accession>
<name>A0A087SXG7_STEMI</name>
<dbReference type="EMBL" id="KK112400">
    <property type="protein sequence ID" value="KFM57556.1"/>
    <property type="molecule type" value="Genomic_DNA"/>
</dbReference>
<organism evidence="2 3">
    <name type="scientific">Stegodyphus mimosarum</name>
    <name type="common">African social velvet spider</name>
    <dbReference type="NCBI Taxonomy" id="407821"/>
    <lineage>
        <taxon>Eukaryota</taxon>
        <taxon>Metazoa</taxon>
        <taxon>Ecdysozoa</taxon>
        <taxon>Arthropoda</taxon>
        <taxon>Chelicerata</taxon>
        <taxon>Arachnida</taxon>
        <taxon>Araneae</taxon>
        <taxon>Araneomorphae</taxon>
        <taxon>Entelegynae</taxon>
        <taxon>Eresoidea</taxon>
        <taxon>Eresidae</taxon>
        <taxon>Stegodyphus</taxon>
    </lineage>
</organism>
<evidence type="ECO:0000313" key="2">
    <source>
        <dbReference type="EMBL" id="KFM57556.1"/>
    </source>
</evidence>
<evidence type="ECO:0000256" key="1">
    <source>
        <dbReference type="SAM" id="MobiDB-lite"/>
    </source>
</evidence>
<gene>
    <name evidence="2" type="ORF">X975_18176</name>
</gene>
<sequence>MSQTCSIGEGSGEVAGQGRVSTARGQSRAMRVSEQWSSRNDRASRYQQEIDEITGACVKIDISSHSVLII</sequence>
<evidence type="ECO:0000313" key="3">
    <source>
        <dbReference type="Proteomes" id="UP000054359"/>
    </source>
</evidence>